<organism evidence="2 3">
    <name type="scientific">Saccharopolyspora thermophila</name>
    <dbReference type="NCBI Taxonomy" id="89367"/>
    <lineage>
        <taxon>Bacteria</taxon>
        <taxon>Bacillati</taxon>
        <taxon>Actinomycetota</taxon>
        <taxon>Actinomycetes</taxon>
        <taxon>Pseudonocardiales</taxon>
        <taxon>Pseudonocardiaceae</taxon>
        <taxon>Saccharopolyspora</taxon>
    </lineage>
</organism>
<accession>A0A917K839</accession>
<reference evidence="1 4" key="2">
    <citation type="journal article" date="2019" name="Int. J. Syst. Evol. Microbiol.">
        <title>The Global Catalogue of Microorganisms (GCM) 10K type strain sequencing project: providing services to taxonomists for standard genome sequencing and annotation.</title>
        <authorList>
            <consortium name="The Broad Institute Genomics Platform"/>
            <consortium name="The Broad Institute Genome Sequencing Center for Infectious Disease"/>
            <person name="Wu L."/>
            <person name="Ma J."/>
        </authorList>
    </citation>
    <scope>NUCLEOTIDE SEQUENCE [LARGE SCALE GENOMIC DNA]</scope>
    <source>
        <strain evidence="1 4">JCM 10664</strain>
    </source>
</reference>
<evidence type="ECO:0000313" key="1">
    <source>
        <dbReference type="EMBL" id="GAA0509797.1"/>
    </source>
</evidence>
<keyword evidence="4" id="KW-1185">Reference proteome</keyword>
<protein>
    <submittedName>
        <fullName evidence="2">Uncharacterized protein</fullName>
    </submittedName>
</protein>
<dbReference type="Proteomes" id="UP000597989">
    <property type="component" value="Unassembled WGS sequence"/>
</dbReference>
<reference evidence="2 3" key="1">
    <citation type="journal article" date="2014" name="Int. J. Syst. Evol. Microbiol.">
        <title>Complete genome sequence of Corynebacterium casei LMG S-19264T (=DSM 44701T), isolated from a smear-ripened cheese.</title>
        <authorList>
            <consortium name="US DOE Joint Genome Institute (JGI-PGF)"/>
            <person name="Walter F."/>
            <person name="Albersmeier A."/>
            <person name="Kalinowski J."/>
            <person name="Ruckert C."/>
        </authorList>
    </citation>
    <scope>NUCLEOTIDE SEQUENCE [LARGE SCALE GENOMIC DNA]</scope>
    <source>
        <strain evidence="2 3">CGMCC 4.7206</strain>
    </source>
</reference>
<comment type="caution">
    <text evidence="2">The sequence shown here is derived from an EMBL/GenBank/DDBJ whole genome shotgun (WGS) entry which is preliminary data.</text>
</comment>
<dbReference type="EMBL" id="BAAAHC010000003">
    <property type="protein sequence ID" value="GAA0509797.1"/>
    <property type="molecule type" value="Genomic_DNA"/>
</dbReference>
<dbReference type="Proteomes" id="UP001500220">
    <property type="component" value="Unassembled WGS sequence"/>
</dbReference>
<dbReference type="InterPro" id="IPR011047">
    <property type="entry name" value="Quinoprotein_ADH-like_sf"/>
</dbReference>
<proteinExistence type="predicted"/>
<dbReference type="SUPFAM" id="SSF50998">
    <property type="entry name" value="Quinoprotein alcohol dehydrogenase-like"/>
    <property type="match status" value="1"/>
</dbReference>
<evidence type="ECO:0000313" key="3">
    <source>
        <dbReference type="Proteomes" id="UP000597989"/>
    </source>
</evidence>
<name>A0A917K839_9PSEU</name>
<reference evidence="2" key="3">
    <citation type="submission" date="2020-09" db="EMBL/GenBank/DDBJ databases">
        <authorList>
            <person name="Sun Q."/>
            <person name="Zhou Y."/>
        </authorList>
    </citation>
    <scope>NUCLEOTIDE SEQUENCE</scope>
    <source>
        <strain evidence="2">CGMCC 4.7206</strain>
    </source>
</reference>
<gene>
    <name evidence="1" type="ORF">GCM10009545_09900</name>
    <name evidence="2" type="ORF">GCM10011581_42990</name>
</gene>
<evidence type="ECO:0000313" key="4">
    <source>
        <dbReference type="Proteomes" id="UP001500220"/>
    </source>
</evidence>
<evidence type="ECO:0000313" key="2">
    <source>
        <dbReference type="EMBL" id="GGJ01194.1"/>
    </source>
</evidence>
<dbReference type="EMBL" id="BMMT01000018">
    <property type="protein sequence ID" value="GGJ01194.1"/>
    <property type="molecule type" value="Genomic_DNA"/>
</dbReference>
<sequence>MAAAFAALVGVAGCGGSPAPAPAEAARPAFPGAPLPGLAAQPAWQGTVATRGEDDFGAGPFRKVVGVGDVFAFLGDRGQQEVLLFLDPATGRERASVPVPSDDAQSALEPAEVGGRPVVVLTYSTTTPETTMTAAQEQHVTEVYDAAARLVWREVATDGSPGHFRNGWVLRSEQVGGVDTETVHDLQGRPVWTAGEPTIAGRQRVVGVYGDVLLAQYGDDGELVAYRLSPTTELWRGRDVAPPGEEGPAEAPDVVGFADGRVLIHWQLGVDSFALAAHDPASGAIAWWFPVERGHRWSGFHQELTYDPVSGIGAVHSDQGATVVDVRGGRLLWENADGDRAFRVTAVTGSTMYGLVDEKLPVAVSTEQKRPLAEGLTALPVASAGGYAWATRGPGEHWVFKVE</sequence>
<reference evidence="1" key="4">
    <citation type="submission" date="2023-12" db="EMBL/GenBank/DDBJ databases">
        <authorList>
            <person name="Sun Q."/>
            <person name="Inoue M."/>
        </authorList>
    </citation>
    <scope>NUCLEOTIDE SEQUENCE</scope>
    <source>
        <strain evidence="1">JCM 10664</strain>
    </source>
</reference>
<dbReference type="AlphaFoldDB" id="A0A917K839"/>